<dbReference type="STRING" id="981085.W9QDF9"/>
<accession>W9QDF9</accession>
<evidence type="ECO:0000256" key="3">
    <source>
        <dbReference type="ARBA" id="ARBA00022729"/>
    </source>
</evidence>
<proteinExistence type="predicted"/>
<evidence type="ECO:0000256" key="4">
    <source>
        <dbReference type="ARBA" id="ARBA00022989"/>
    </source>
</evidence>
<evidence type="ECO:0000256" key="8">
    <source>
        <dbReference type="SAM" id="Phobius"/>
    </source>
</evidence>
<evidence type="ECO:0000256" key="2">
    <source>
        <dbReference type="ARBA" id="ARBA00022692"/>
    </source>
</evidence>
<keyword evidence="6 9" id="KW-0675">Receptor</keyword>
<dbReference type="PANTHER" id="PTHR48063:SF98">
    <property type="entry name" value="LRR RECEPTOR-LIKE SERINE_THREONINE-PROTEIN KINASE FLS2"/>
    <property type="match status" value="1"/>
</dbReference>
<dbReference type="eggNOG" id="KOG0619">
    <property type="taxonomic scope" value="Eukaryota"/>
</dbReference>
<dbReference type="PANTHER" id="PTHR48063">
    <property type="entry name" value="LRR RECEPTOR-LIKE KINASE"/>
    <property type="match status" value="1"/>
</dbReference>
<dbReference type="Gene3D" id="3.80.10.10">
    <property type="entry name" value="Ribonuclease Inhibitor"/>
    <property type="match status" value="1"/>
</dbReference>
<comment type="subcellular location">
    <subcellularLocation>
        <location evidence="1">Membrane</location>
        <topology evidence="1">Single-pass type I membrane protein</topology>
    </subcellularLocation>
</comment>
<organism evidence="9 10">
    <name type="scientific">Morus notabilis</name>
    <dbReference type="NCBI Taxonomy" id="981085"/>
    <lineage>
        <taxon>Eukaryota</taxon>
        <taxon>Viridiplantae</taxon>
        <taxon>Streptophyta</taxon>
        <taxon>Embryophyta</taxon>
        <taxon>Tracheophyta</taxon>
        <taxon>Spermatophyta</taxon>
        <taxon>Magnoliopsida</taxon>
        <taxon>eudicotyledons</taxon>
        <taxon>Gunneridae</taxon>
        <taxon>Pentapetalae</taxon>
        <taxon>rosids</taxon>
        <taxon>fabids</taxon>
        <taxon>Rosales</taxon>
        <taxon>Moraceae</taxon>
        <taxon>Moreae</taxon>
        <taxon>Morus</taxon>
    </lineage>
</organism>
<keyword evidence="10" id="KW-1185">Reference proteome</keyword>
<dbReference type="GO" id="GO:0016020">
    <property type="term" value="C:membrane"/>
    <property type="evidence" value="ECO:0007669"/>
    <property type="project" value="UniProtKB-SubCell"/>
</dbReference>
<dbReference type="SUPFAM" id="SSF52058">
    <property type="entry name" value="L domain-like"/>
    <property type="match status" value="1"/>
</dbReference>
<gene>
    <name evidence="9" type="ORF">L484_019712</name>
</gene>
<evidence type="ECO:0000256" key="7">
    <source>
        <dbReference type="ARBA" id="ARBA00023180"/>
    </source>
</evidence>
<reference evidence="10" key="1">
    <citation type="submission" date="2013-01" db="EMBL/GenBank/DDBJ databases">
        <title>Draft Genome Sequence of a Mulberry Tree, Morus notabilis C.K. Schneid.</title>
        <authorList>
            <person name="He N."/>
            <person name="Zhao S."/>
        </authorList>
    </citation>
    <scope>NUCLEOTIDE SEQUENCE</scope>
</reference>
<sequence>MKSILSLDISRNQLSSKIPPSISNLNFLSYFNVSCNELLGEIPLSTQLQSFGPSSFVGSQLCGPPLPEICIVDQNTTPAGTEDERKESDEDEEEYWFRLGIAVGFAVGFLGVISPLLFYGYYRRAYFWFFEEYLWYKILDCYIKFKLMLVRN</sequence>
<dbReference type="Pfam" id="PF00560">
    <property type="entry name" value="LRR_1"/>
    <property type="match status" value="1"/>
</dbReference>
<keyword evidence="2 8" id="KW-0812">Transmembrane</keyword>
<keyword evidence="7" id="KW-0325">Glycoprotein</keyword>
<keyword evidence="4 8" id="KW-1133">Transmembrane helix</keyword>
<dbReference type="Proteomes" id="UP000030645">
    <property type="component" value="Unassembled WGS sequence"/>
</dbReference>
<keyword evidence="5 8" id="KW-0472">Membrane</keyword>
<protein>
    <submittedName>
        <fullName evidence="9">Phytosulfokine receptor 1</fullName>
    </submittedName>
</protein>
<evidence type="ECO:0000313" key="9">
    <source>
        <dbReference type="EMBL" id="EXB29186.1"/>
    </source>
</evidence>
<name>W9QDF9_9ROSA</name>
<evidence type="ECO:0000313" key="10">
    <source>
        <dbReference type="Proteomes" id="UP000030645"/>
    </source>
</evidence>
<evidence type="ECO:0000256" key="6">
    <source>
        <dbReference type="ARBA" id="ARBA00023170"/>
    </source>
</evidence>
<dbReference type="InterPro" id="IPR046956">
    <property type="entry name" value="RLP23-like"/>
</dbReference>
<dbReference type="InterPro" id="IPR032675">
    <property type="entry name" value="LRR_dom_sf"/>
</dbReference>
<evidence type="ECO:0000256" key="5">
    <source>
        <dbReference type="ARBA" id="ARBA00023136"/>
    </source>
</evidence>
<dbReference type="EMBL" id="KE343429">
    <property type="protein sequence ID" value="EXB29186.1"/>
    <property type="molecule type" value="Genomic_DNA"/>
</dbReference>
<dbReference type="InterPro" id="IPR001611">
    <property type="entry name" value="Leu-rich_rpt"/>
</dbReference>
<evidence type="ECO:0000256" key="1">
    <source>
        <dbReference type="ARBA" id="ARBA00004479"/>
    </source>
</evidence>
<keyword evidence="3" id="KW-0732">Signal</keyword>
<feature type="transmembrane region" description="Helical" evidence="8">
    <location>
        <begin position="95"/>
        <end position="119"/>
    </location>
</feature>
<dbReference type="AlphaFoldDB" id="W9QDF9"/>